<accession>B7PUW0</accession>
<dbReference type="GO" id="GO:0016485">
    <property type="term" value="P:protein processing"/>
    <property type="evidence" value="ECO:0000318"/>
    <property type="project" value="GO_Central"/>
</dbReference>
<evidence type="ECO:0000313" key="3">
    <source>
        <dbReference type="EMBL" id="EEC10382.1"/>
    </source>
</evidence>
<dbReference type="InterPro" id="IPR000718">
    <property type="entry name" value="Peptidase_M13"/>
</dbReference>
<dbReference type="HOGENOM" id="CLU_732129_0_0_1"/>
<dbReference type="OrthoDB" id="6489766at2759"/>
<dbReference type="Pfam" id="PF05649">
    <property type="entry name" value="Peptidase_M13_N"/>
    <property type="match status" value="1"/>
</dbReference>
<dbReference type="VEuPathDB" id="VectorBase:ISCW007335"/>
<dbReference type="VEuPathDB" id="VectorBase:ISCI007335"/>
<reference evidence="4" key="2">
    <citation type="submission" date="2020-05" db="UniProtKB">
        <authorList>
            <consortium name="EnsemblMetazoa"/>
        </authorList>
    </citation>
    <scope>IDENTIFICATION</scope>
    <source>
        <strain evidence="4">wikel</strain>
    </source>
</reference>
<protein>
    <recommendedName>
        <fullName evidence="2">Peptidase M13 N-terminal domain-containing protein</fullName>
    </recommendedName>
</protein>
<dbReference type="PANTHER" id="PTHR11733">
    <property type="entry name" value="ZINC METALLOPROTEASE FAMILY M13 NEPRILYSIN-RELATED"/>
    <property type="match status" value="1"/>
</dbReference>
<evidence type="ECO:0000259" key="2">
    <source>
        <dbReference type="Pfam" id="PF05649"/>
    </source>
</evidence>
<dbReference type="PaxDb" id="6945-B7PUW0"/>
<dbReference type="GO" id="GO:0005886">
    <property type="term" value="C:plasma membrane"/>
    <property type="evidence" value="ECO:0000318"/>
    <property type="project" value="GO_Central"/>
</dbReference>
<dbReference type="AlphaFoldDB" id="B7PUW0"/>
<name>B7PUW0_IXOSC</name>
<reference evidence="3 5" key="1">
    <citation type="submission" date="2008-03" db="EMBL/GenBank/DDBJ databases">
        <title>Annotation of Ixodes scapularis.</title>
        <authorList>
            <consortium name="Ixodes scapularis Genome Project Consortium"/>
            <person name="Caler E."/>
            <person name="Hannick L.I."/>
            <person name="Bidwell S."/>
            <person name="Joardar V."/>
            <person name="Thiagarajan M."/>
            <person name="Amedeo P."/>
            <person name="Galinsky K.J."/>
            <person name="Schobel S."/>
            <person name="Inman J."/>
            <person name="Hostetler J."/>
            <person name="Miller J."/>
            <person name="Hammond M."/>
            <person name="Megy K."/>
            <person name="Lawson D."/>
            <person name="Kodira C."/>
            <person name="Sutton G."/>
            <person name="Meyer J."/>
            <person name="Hill C.A."/>
            <person name="Birren B."/>
            <person name="Nene V."/>
            <person name="Collins F."/>
            <person name="Alarcon-Chaidez F."/>
            <person name="Wikel S."/>
            <person name="Strausberg R."/>
        </authorList>
    </citation>
    <scope>NUCLEOTIDE SEQUENCE [LARGE SCALE GENOMIC DNA]</scope>
    <source>
        <strain evidence="5">Wikel</strain>
        <strain evidence="3">Wikel colony</strain>
    </source>
</reference>
<dbReference type="EMBL" id="ABJB010873154">
    <property type="status" value="NOT_ANNOTATED_CDS"/>
    <property type="molecule type" value="Genomic_DNA"/>
</dbReference>
<feature type="domain" description="Peptidase M13 N-terminal" evidence="2">
    <location>
        <begin position="8"/>
        <end position="349"/>
    </location>
</feature>
<dbReference type="VEuPathDB" id="VectorBase:ISCP_025219"/>
<dbReference type="Gene3D" id="3.40.390.10">
    <property type="entry name" value="Collagenase (Catalytic Domain)"/>
    <property type="match status" value="1"/>
</dbReference>
<gene>
    <name evidence="3" type="ORF">IscW_ISCW007335</name>
</gene>
<sequence length="378" mass="42989">MLMVSLETSQIARKNQSQIDKLVALYRSCVGSLSRYGNSVRSMRGFFRLHGQPWPERSAPQLAELFDFLLELDIRWRLGITFTYTMNTDERGRRVVSLYPSSPDRRAGFSCTAPANEIRINDYNGTRANVRAAYQSLITKMATIIGGEANYVDLVETVVRIDSLLVSRAPEGGSVAVPWTRIISVLPGTTYQMWLDPFDKYHANGKGIRSTDIVHIHSPHYFKAMLTLFLDNVSNGLSSWYLGWRVVQLLGCHTSHEFRSLPETQTLWPQGRCSALDVHSHCRSFGQRLMRPQWQGFVTKVLLSPDAVFDVLGVVKRVRGTLEDRLRHASWMDPATRVAAFAKLEALRETLPKFFVFDGKTPEYERYARLPDLLVWGA</sequence>
<dbReference type="InterPro" id="IPR024079">
    <property type="entry name" value="MetalloPept_cat_dom_sf"/>
</dbReference>
<evidence type="ECO:0000313" key="4">
    <source>
        <dbReference type="EnsemblMetazoa" id="ISCW007335-PA"/>
    </source>
</evidence>
<dbReference type="EMBL" id="DS795855">
    <property type="protein sequence ID" value="EEC10382.1"/>
    <property type="molecule type" value="Genomic_DNA"/>
</dbReference>
<proteinExistence type="inferred from homology"/>
<organism>
    <name type="scientific">Ixodes scapularis</name>
    <name type="common">Black-legged tick</name>
    <name type="synonym">Deer tick</name>
    <dbReference type="NCBI Taxonomy" id="6945"/>
    <lineage>
        <taxon>Eukaryota</taxon>
        <taxon>Metazoa</taxon>
        <taxon>Ecdysozoa</taxon>
        <taxon>Arthropoda</taxon>
        <taxon>Chelicerata</taxon>
        <taxon>Arachnida</taxon>
        <taxon>Acari</taxon>
        <taxon>Parasitiformes</taxon>
        <taxon>Ixodida</taxon>
        <taxon>Ixodoidea</taxon>
        <taxon>Ixodidae</taxon>
        <taxon>Ixodinae</taxon>
        <taxon>Ixodes</taxon>
    </lineage>
</organism>
<evidence type="ECO:0000313" key="5">
    <source>
        <dbReference type="Proteomes" id="UP000001555"/>
    </source>
</evidence>
<dbReference type="EMBL" id="ABJB010998058">
    <property type="status" value="NOT_ANNOTATED_CDS"/>
    <property type="molecule type" value="Genomic_DNA"/>
</dbReference>
<dbReference type="EMBL" id="ABJB010670804">
    <property type="status" value="NOT_ANNOTATED_CDS"/>
    <property type="molecule type" value="Genomic_DNA"/>
</dbReference>
<dbReference type="GO" id="GO:0004222">
    <property type="term" value="F:metalloendopeptidase activity"/>
    <property type="evidence" value="ECO:0000318"/>
    <property type="project" value="GO_Central"/>
</dbReference>
<dbReference type="InterPro" id="IPR042089">
    <property type="entry name" value="Peptidase_M13_dom_2"/>
</dbReference>
<dbReference type="EMBL" id="ABJB010691387">
    <property type="status" value="NOT_ANNOTATED_CDS"/>
    <property type="molecule type" value="Genomic_DNA"/>
</dbReference>
<keyword evidence="5" id="KW-1185">Reference proteome</keyword>
<dbReference type="PANTHER" id="PTHR11733:SF241">
    <property type="entry name" value="GH26575P-RELATED"/>
    <property type="match status" value="1"/>
</dbReference>
<dbReference type="InParanoid" id="B7PUW0"/>
<dbReference type="SUPFAM" id="SSF55486">
    <property type="entry name" value="Metalloproteases ('zincins'), catalytic domain"/>
    <property type="match status" value="1"/>
</dbReference>
<dbReference type="Gene3D" id="1.10.1380.10">
    <property type="entry name" value="Neutral endopeptidase , domain2"/>
    <property type="match status" value="1"/>
</dbReference>
<dbReference type="EnsemblMetazoa" id="ISCW007335-RA">
    <property type="protein sequence ID" value="ISCW007335-PA"/>
    <property type="gene ID" value="ISCW007335"/>
</dbReference>
<dbReference type="InterPro" id="IPR008753">
    <property type="entry name" value="Peptidase_M13_N"/>
</dbReference>
<evidence type="ECO:0000256" key="1">
    <source>
        <dbReference type="ARBA" id="ARBA00007357"/>
    </source>
</evidence>
<dbReference type="Proteomes" id="UP000001555">
    <property type="component" value="Unassembled WGS sequence"/>
</dbReference>
<comment type="similarity">
    <text evidence="1">Belongs to the peptidase M13 family.</text>
</comment>